<comment type="caution">
    <text evidence="11">The sequence shown here is derived from an EMBL/GenBank/DDBJ whole genome shotgun (WGS) entry which is preliminary data.</text>
</comment>
<keyword evidence="5" id="KW-0598">Phosphotransferase system</keyword>
<name>A0A0F4L8U8_9LACO</name>
<organism evidence="11 12">
    <name type="scientific">Lactobacillus melliventris</name>
    <dbReference type="NCBI Taxonomy" id="1218507"/>
    <lineage>
        <taxon>Bacteria</taxon>
        <taxon>Bacillati</taxon>
        <taxon>Bacillota</taxon>
        <taxon>Bacilli</taxon>
        <taxon>Lactobacillales</taxon>
        <taxon>Lactobacillaceae</taxon>
        <taxon>Lactobacillus</taxon>
    </lineage>
</organism>
<evidence type="ECO:0000313" key="12">
    <source>
        <dbReference type="Proteomes" id="UP000033531"/>
    </source>
</evidence>
<dbReference type="Pfam" id="PF03609">
    <property type="entry name" value="EII-Sor"/>
    <property type="match status" value="1"/>
</dbReference>
<feature type="compositionally biased region" description="Low complexity" evidence="9">
    <location>
        <begin position="253"/>
        <end position="263"/>
    </location>
</feature>
<feature type="transmembrane region" description="Helical" evidence="10">
    <location>
        <begin position="71"/>
        <end position="88"/>
    </location>
</feature>
<evidence type="ECO:0000256" key="1">
    <source>
        <dbReference type="ARBA" id="ARBA00004651"/>
    </source>
</evidence>
<accession>A0A0F4L8U8</accession>
<protein>
    <submittedName>
        <fullName evidence="11">PTS Man IIC</fullName>
    </submittedName>
</protein>
<keyword evidence="7 10" id="KW-1133">Transmembrane helix</keyword>
<feature type="transmembrane region" description="Helical" evidence="10">
    <location>
        <begin position="94"/>
        <end position="118"/>
    </location>
</feature>
<dbReference type="PATRIC" id="fig|1218507.3.peg.1978"/>
<gene>
    <name evidence="11" type="ORF">JF74_17720</name>
</gene>
<keyword evidence="3" id="KW-1003">Cell membrane</keyword>
<evidence type="ECO:0000256" key="4">
    <source>
        <dbReference type="ARBA" id="ARBA00022597"/>
    </source>
</evidence>
<dbReference type="Proteomes" id="UP000033531">
    <property type="component" value="Unassembled WGS sequence"/>
</dbReference>
<evidence type="ECO:0000256" key="7">
    <source>
        <dbReference type="ARBA" id="ARBA00022989"/>
    </source>
</evidence>
<keyword evidence="2" id="KW-0813">Transport</keyword>
<evidence type="ECO:0000256" key="10">
    <source>
        <dbReference type="SAM" id="Phobius"/>
    </source>
</evidence>
<dbReference type="PANTHER" id="PTHR32502">
    <property type="entry name" value="N-ACETYLGALACTOSAMINE PERMEASE II COMPONENT-RELATED"/>
    <property type="match status" value="1"/>
</dbReference>
<dbReference type="OrthoDB" id="1649937at2"/>
<dbReference type="AlphaFoldDB" id="A0A0F4L8U8"/>
<evidence type="ECO:0000256" key="8">
    <source>
        <dbReference type="ARBA" id="ARBA00023136"/>
    </source>
</evidence>
<dbReference type="RefSeq" id="WP_046325674.1">
    <property type="nucleotide sequence ID" value="NZ_JBHTMT010000002.1"/>
</dbReference>
<keyword evidence="4" id="KW-0762">Sugar transport</keyword>
<evidence type="ECO:0000256" key="2">
    <source>
        <dbReference type="ARBA" id="ARBA00022448"/>
    </source>
</evidence>
<evidence type="ECO:0000256" key="5">
    <source>
        <dbReference type="ARBA" id="ARBA00022683"/>
    </source>
</evidence>
<evidence type="ECO:0000256" key="6">
    <source>
        <dbReference type="ARBA" id="ARBA00022692"/>
    </source>
</evidence>
<dbReference type="STRING" id="1218507.JF74_17720"/>
<reference evidence="11 12" key="1">
    <citation type="submission" date="2015-01" db="EMBL/GenBank/DDBJ databases">
        <title>Comparative genomics of the lactic acid bacteria isolated from the honey bee gut.</title>
        <authorList>
            <person name="Ellegaard K.M."/>
            <person name="Tamarit D."/>
            <person name="Javelind E."/>
            <person name="Olofsson T."/>
            <person name="Andersson S.G."/>
            <person name="Vasquez A."/>
        </authorList>
    </citation>
    <scope>NUCLEOTIDE SEQUENCE [LARGE SCALE GENOMIC DNA]</scope>
    <source>
        <strain evidence="11 12">Hma8</strain>
    </source>
</reference>
<feature type="transmembrane region" description="Helical" evidence="10">
    <location>
        <begin position="183"/>
        <end position="203"/>
    </location>
</feature>
<evidence type="ECO:0000256" key="3">
    <source>
        <dbReference type="ARBA" id="ARBA00022475"/>
    </source>
</evidence>
<dbReference type="PANTHER" id="PTHR32502:SF8">
    <property type="entry name" value="N-ACETYLGALACTOSAMINE PERMEASE IIC COMPONENT 1"/>
    <property type="match status" value="1"/>
</dbReference>
<dbReference type="InterPro" id="IPR050303">
    <property type="entry name" value="GatZ_KbaZ_carbometab"/>
</dbReference>
<proteinExistence type="predicted"/>
<dbReference type="EMBL" id="JXLI01000015">
    <property type="protein sequence ID" value="KJY55267.1"/>
    <property type="molecule type" value="Genomic_DNA"/>
</dbReference>
<feature type="transmembrane region" description="Helical" evidence="10">
    <location>
        <begin position="210"/>
        <end position="242"/>
    </location>
</feature>
<evidence type="ECO:0000313" key="11">
    <source>
        <dbReference type="EMBL" id="KJY55267.1"/>
    </source>
</evidence>
<dbReference type="GO" id="GO:0009401">
    <property type="term" value="P:phosphoenolpyruvate-dependent sugar phosphotransferase system"/>
    <property type="evidence" value="ECO:0007669"/>
    <property type="project" value="UniProtKB-KW"/>
</dbReference>
<feature type="transmembrane region" description="Helical" evidence="10">
    <location>
        <begin position="34"/>
        <end position="59"/>
    </location>
</feature>
<dbReference type="PROSITE" id="PS51106">
    <property type="entry name" value="PTS_EIIC_TYPE_4"/>
    <property type="match status" value="1"/>
</dbReference>
<feature type="transmembrane region" description="Helical" evidence="10">
    <location>
        <begin position="139"/>
        <end position="163"/>
    </location>
</feature>
<keyword evidence="6 10" id="KW-0812">Transmembrane</keyword>
<feature type="region of interest" description="Disordered" evidence="9">
    <location>
        <begin position="253"/>
        <end position="272"/>
    </location>
</feature>
<dbReference type="HOGENOM" id="CLU_069101_2_1_9"/>
<sequence>MSLVNALLIAIWAGYCSFDDQGPQMFRRPLLVGPVVGLILGDLPTALVISATLELMWMGLGNMAGYQTPDMIVGTIIGVTVSITSGTGATPKGIAAGVAAATTVAVLIQQLIVVTRVLKQFFEPWAQRLADNGDLSGIMQINIVAFLIQFSIRAIPTFLFVYFQKGIIDKILAVVPSNILNGLGTASSLLPAVGLSILMTMMMKGTLWPFLIFGFVLSAYLNLGILPVTLISLIFAVIYSYIMEIIDKQNEMGSENSSSNNQQVDEDTGYDL</sequence>
<dbReference type="GO" id="GO:0005886">
    <property type="term" value="C:plasma membrane"/>
    <property type="evidence" value="ECO:0007669"/>
    <property type="project" value="UniProtKB-SubCell"/>
</dbReference>
<keyword evidence="8 10" id="KW-0472">Membrane</keyword>
<evidence type="ECO:0000256" key="9">
    <source>
        <dbReference type="SAM" id="MobiDB-lite"/>
    </source>
</evidence>
<dbReference type="InterPro" id="IPR004700">
    <property type="entry name" value="PTS_IIC_man"/>
</dbReference>
<comment type="subcellular location">
    <subcellularLocation>
        <location evidence="1">Cell membrane</location>
        <topology evidence="1">Multi-pass membrane protein</topology>
    </subcellularLocation>
</comment>